<dbReference type="OrthoDB" id="8078254at2"/>
<feature type="transmembrane region" description="Helical" evidence="1">
    <location>
        <begin position="12"/>
        <end position="31"/>
    </location>
</feature>
<keyword evidence="3" id="KW-1185">Reference proteome</keyword>
<keyword evidence="1" id="KW-1133">Transmembrane helix</keyword>
<gene>
    <name evidence="2" type="ORF">DPM33_24540</name>
</gene>
<comment type="caution">
    <text evidence="2">The sequence shown here is derived from an EMBL/GenBank/DDBJ whole genome shotgun (WGS) entry which is preliminary data.</text>
</comment>
<dbReference type="EMBL" id="QMBP01000013">
    <property type="protein sequence ID" value="RAZ88260.1"/>
    <property type="molecule type" value="Genomic_DNA"/>
</dbReference>
<reference evidence="2 3" key="2">
    <citation type="submission" date="2018-07" db="EMBL/GenBank/DDBJ databases">
        <title>Diversity of Mesorhizobium strains in Brazil.</title>
        <authorList>
            <person name="Helene L.C.F."/>
            <person name="Dall'Agnol R."/>
            <person name="Delamuta J.R.M."/>
            <person name="Hungria M."/>
        </authorList>
    </citation>
    <scope>NUCLEOTIDE SEQUENCE [LARGE SCALE GENOMIC DNA]</scope>
    <source>
        <strain evidence="2 3">AC99b</strain>
    </source>
</reference>
<reference evidence="3" key="1">
    <citation type="submission" date="2018-06" db="EMBL/GenBank/DDBJ databases">
        <authorList>
            <person name="Helene L.C."/>
            <person name="Dall'Agnol R."/>
            <person name="Delamuta J.R."/>
            <person name="Hungria M."/>
        </authorList>
    </citation>
    <scope>NUCLEOTIDE SEQUENCE [LARGE SCALE GENOMIC DNA]</scope>
    <source>
        <strain evidence="3">AC99b</strain>
    </source>
</reference>
<evidence type="ECO:0000313" key="2">
    <source>
        <dbReference type="EMBL" id="RAZ88260.1"/>
    </source>
</evidence>
<proteinExistence type="predicted"/>
<keyword evidence="1" id="KW-0472">Membrane</keyword>
<keyword evidence="1" id="KW-0812">Transmembrane</keyword>
<evidence type="ECO:0000313" key="3">
    <source>
        <dbReference type="Proteomes" id="UP000251558"/>
    </source>
</evidence>
<dbReference type="Proteomes" id="UP000251558">
    <property type="component" value="Unassembled WGS sequence"/>
</dbReference>
<dbReference type="AlphaFoldDB" id="A0A330HJP4"/>
<dbReference type="RefSeq" id="WP_112099976.1">
    <property type="nucleotide sequence ID" value="NZ_QMBP01000013.1"/>
</dbReference>
<sequence>MNFNWVGNTDWVNVAGVIATTVALGLSVHFWRRQFRPIVTAMVKTHAGGNTGIAYNLVVLNSGSIPARHVWFEVASPHALNAAIARRDHPAKRDWLACFDRKDLIPVLHNGAQVSCSFGTTERGDGGFWKNEAEFPIRVHYKGWFGTTYIDEMKLRIVDSDTFTGFMWE</sequence>
<organism evidence="2 3">
    <name type="scientific">Mesorhizobium hawassense</name>
    <dbReference type="NCBI Taxonomy" id="1209954"/>
    <lineage>
        <taxon>Bacteria</taxon>
        <taxon>Pseudomonadati</taxon>
        <taxon>Pseudomonadota</taxon>
        <taxon>Alphaproteobacteria</taxon>
        <taxon>Hyphomicrobiales</taxon>
        <taxon>Phyllobacteriaceae</taxon>
        <taxon>Mesorhizobium</taxon>
    </lineage>
</organism>
<name>A0A330HJP4_9HYPH</name>
<evidence type="ECO:0000256" key="1">
    <source>
        <dbReference type="SAM" id="Phobius"/>
    </source>
</evidence>
<protein>
    <submittedName>
        <fullName evidence="2">Uncharacterized protein</fullName>
    </submittedName>
</protein>
<accession>A0A330HJP4</accession>